<keyword evidence="2" id="KW-1185">Reference proteome</keyword>
<reference evidence="1" key="1">
    <citation type="submission" date="2021-01" db="EMBL/GenBank/DDBJ databases">
        <authorList>
            <person name="Sun Q."/>
        </authorList>
    </citation>
    <scope>NUCLEOTIDE SEQUENCE</scope>
    <source>
        <strain evidence="1">YIM B02566</strain>
    </source>
</reference>
<organism evidence="1 2">
    <name type="scientific">Taklimakanibacter albus</name>
    <dbReference type="NCBI Taxonomy" id="2800327"/>
    <lineage>
        <taxon>Bacteria</taxon>
        <taxon>Pseudomonadati</taxon>
        <taxon>Pseudomonadota</taxon>
        <taxon>Alphaproteobacteria</taxon>
        <taxon>Hyphomicrobiales</taxon>
        <taxon>Aestuariivirgaceae</taxon>
        <taxon>Taklimakanibacter</taxon>
    </lineage>
</organism>
<accession>A0ACC5RDM2</accession>
<dbReference type="EMBL" id="JAENHL010000008">
    <property type="protein sequence ID" value="MBK1870742.1"/>
    <property type="molecule type" value="Genomic_DNA"/>
</dbReference>
<gene>
    <name evidence="1" type="ORF">JHL16_30530</name>
</gene>
<keyword evidence="1" id="KW-0032">Aminotransferase</keyword>
<protein>
    <submittedName>
        <fullName evidence="1">Pyridoxal phosphate-dependent aminotransferase</fullName>
    </submittedName>
</protein>
<dbReference type="Proteomes" id="UP000616151">
    <property type="component" value="Unassembled WGS sequence"/>
</dbReference>
<proteinExistence type="predicted"/>
<comment type="caution">
    <text evidence="1">The sequence shown here is derived from an EMBL/GenBank/DDBJ whole genome shotgun (WGS) entry which is preliminary data.</text>
</comment>
<evidence type="ECO:0000313" key="2">
    <source>
        <dbReference type="Proteomes" id="UP000616151"/>
    </source>
</evidence>
<keyword evidence="1" id="KW-0808">Transferase</keyword>
<evidence type="ECO:0000313" key="1">
    <source>
        <dbReference type="EMBL" id="MBK1870742.1"/>
    </source>
</evidence>
<sequence>MTALSASALLASITKASRDEPDSGISAAVNHGIGRPGIIPLWSGEGNLPTPEAFCRPAIESLLKGETFYTWQRGIPPLREALARYHSRHYGRAFEAENFFVTGGGMQAIQTILQMIAGEGDEIVLPTPAWPNYAGPMRMMGAKPVEVALDFANGRWHLDLDKLFAAITPKSKAIVLNSPSNPVGWTASLEDLKAVRDECRKRGLWIVGDEVYSRFYYGDKGEPRAPSFLDICDTEERLLLANTFSKNWAMTGWRVGWLQAPKAVGPAIERIIQYNTSGTAAFLQQGCAVALDEGEDFIAAQVVKARANRDLVAAALRAHPQIRFELPRGAFYMFFALDGMTDSLATTYRIIDEAGVGLAPGGTFGPGGEGFLRMCFLRDPAKLGEAMDRFGKWLKTSKPI</sequence>
<name>A0ACC5RDM2_9HYPH</name>